<dbReference type="EMBL" id="JALBUF010000038">
    <property type="protein sequence ID" value="MCI0184926.1"/>
    <property type="molecule type" value="Genomic_DNA"/>
</dbReference>
<dbReference type="Proteomes" id="UP001139263">
    <property type="component" value="Unassembled WGS sequence"/>
</dbReference>
<evidence type="ECO:0000313" key="1">
    <source>
        <dbReference type="EMBL" id="MCI0184926.1"/>
    </source>
</evidence>
<dbReference type="AlphaFoldDB" id="A0A9X1VAX6"/>
<name>A0A9X1VAX6_9BACL</name>
<reference evidence="1" key="1">
    <citation type="submission" date="2022-03" db="EMBL/GenBank/DDBJ databases">
        <title>Draft Genome Sequence of Firmicute Strain S0AB, a Heterotrophic Iron/Sulfur-Oxidizing Extreme Acidophile.</title>
        <authorList>
            <person name="Vergara E."/>
            <person name="Pakostova E."/>
            <person name="Johnson D.B."/>
            <person name="Holmes D.S."/>
        </authorList>
    </citation>
    <scope>NUCLEOTIDE SEQUENCE</scope>
    <source>
        <strain evidence="1">S0AB</strain>
    </source>
</reference>
<comment type="caution">
    <text evidence="1">The sequence shown here is derived from an EMBL/GenBank/DDBJ whole genome shotgun (WGS) entry which is preliminary data.</text>
</comment>
<evidence type="ECO:0000313" key="2">
    <source>
        <dbReference type="Proteomes" id="UP001139263"/>
    </source>
</evidence>
<organism evidence="1 2">
    <name type="scientific">Sulfoacidibacillus ferrooxidans</name>
    <dbReference type="NCBI Taxonomy" id="2005001"/>
    <lineage>
        <taxon>Bacteria</taxon>
        <taxon>Bacillati</taxon>
        <taxon>Bacillota</taxon>
        <taxon>Bacilli</taxon>
        <taxon>Bacillales</taxon>
        <taxon>Alicyclobacillaceae</taxon>
        <taxon>Sulfoacidibacillus</taxon>
    </lineage>
</organism>
<protein>
    <submittedName>
        <fullName evidence="1">Uncharacterized protein</fullName>
    </submittedName>
</protein>
<gene>
    <name evidence="1" type="ORF">MM817_03223</name>
</gene>
<keyword evidence="2" id="KW-1185">Reference proteome</keyword>
<sequence length="80" mass="9143">MTVCTGKFSITQRNDEVIAIETSPEYRPHPRFVYIRGPGGFELVHHLQPFSVSEGRASFEDFFQLLVLVLLLHTQILQAL</sequence>
<proteinExistence type="predicted"/>
<accession>A0A9X1VAX6</accession>